<feature type="transmembrane region" description="Helical" evidence="2">
    <location>
        <begin position="21"/>
        <end position="42"/>
    </location>
</feature>
<keyword evidence="5" id="KW-1185">Reference proteome</keyword>
<feature type="region of interest" description="Disordered" evidence="1">
    <location>
        <begin position="455"/>
        <end position="492"/>
    </location>
</feature>
<feature type="compositionally biased region" description="Basic and acidic residues" evidence="1">
    <location>
        <begin position="133"/>
        <end position="142"/>
    </location>
</feature>
<reference evidence="4 5" key="1">
    <citation type="journal article" date="2018" name="Sci. Rep.">
        <title>Raphidocelis subcapitata (=Pseudokirchneriella subcapitata) provides an insight into genome evolution and environmental adaptations in the Sphaeropleales.</title>
        <authorList>
            <person name="Suzuki S."/>
            <person name="Yamaguchi H."/>
            <person name="Nakajima N."/>
            <person name="Kawachi M."/>
        </authorList>
    </citation>
    <scope>NUCLEOTIDE SEQUENCE [LARGE SCALE GENOMIC DNA]</scope>
    <source>
        <strain evidence="4 5">NIES-35</strain>
    </source>
</reference>
<dbReference type="AlphaFoldDB" id="A0A2V0NYY3"/>
<feature type="region of interest" description="Disordered" evidence="1">
    <location>
        <begin position="374"/>
        <end position="396"/>
    </location>
</feature>
<evidence type="ECO:0000259" key="3">
    <source>
        <dbReference type="PROSITE" id="PS50848"/>
    </source>
</evidence>
<dbReference type="SUPFAM" id="SSF55961">
    <property type="entry name" value="Bet v1-like"/>
    <property type="match status" value="1"/>
</dbReference>
<dbReference type="EMBL" id="BDRX01000033">
    <property type="protein sequence ID" value="GBF92529.1"/>
    <property type="molecule type" value="Genomic_DNA"/>
</dbReference>
<dbReference type="InterPro" id="IPR002913">
    <property type="entry name" value="START_lipid-bd_dom"/>
</dbReference>
<dbReference type="InterPro" id="IPR023393">
    <property type="entry name" value="START-like_dom_sf"/>
</dbReference>
<dbReference type="PANTHER" id="PTHR19308:SF39">
    <property type="entry name" value="PHOSPHATIDYLCHOLINE TRANSFER PROTEIN"/>
    <property type="match status" value="1"/>
</dbReference>
<dbReference type="PANTHER" id="PTHR19308">
    <property type="entry name" value="PHOSPHATIDYLCHOLINE TRANSFER PROTEIN"/>
    <property type="match status" value="1"/>
</dbReference>
<evidence type="ECO:0000256" key="1">
    <source>
        <dbReference type="SAM" id="MobiDB-lite"/>
    </source>
</evidence>
<keyword evidence="2" id="KW-0812">Transmembrane</keyword>
<keyword evidence="2" id="KW-0472">Membrane</keyword>
<keyword evidence="2" id="KW-1133">Transmembrane helix</keyword>
<evidence type="ECO:0000313" key="5">
    <source>
        <dbReference type="Proteomes" id="UP000247498"/>
    </source>
</evidence>
<comment type="caution">
    <text evidence="4">The sequence shown here is derived from an EMBL/GenBank/DDBJ whole genome shotgun (WGS) entry which is preliminary data.</text>
</comment>
<dbReference type="Gene3D" id="3.30.530.20">
    <property type="match status" value="1"/>
</dbReference>
<dbReference type="InterPro" id="IPR051213">
    <property type="entry name" value="START_lipid_transfer"/>
</dbReference>
<dbReference type="FunCoup" id="A0A2V0NYY3">
    <property type="interactions" value="342"/>
</dbReference>
<proteinExistence type="predicted"/>
<feature type="region of interest" description="Disordered" evidence="1">
    <location>
        <begin position="126"/>
        <end position="155"/>
    </location>
</feature>
<organism evidence="4 5">
    <name type="scientific">Raphidocelis subcapitata</name>
    <dbReference type="NCBI Taxonomy" id="307507"/>
    <lineage>
        <taxon>Eukaryota</taxon>
        <taxon>Viridiplantae</taxon>
        <taxon>Chlorophyta</taxon>
        <taxon>core chlorophytes</taxon>
        <taxon>Chlorophyceae</taxon>
        <taxon>CS clade</taxon>
        <taxon>Sphaeropleales</taxon>
        <taxon>Selenastraceae</taxon>
        <taxon>Raphidocelis</taxon>
    </lineage>
</organism>
<feature type="compositionally biased region" description="Pro residues" evidence="1">
    <location>
        <begin position="143"/>
        <end position="155"/>
    </location>
</feature>
<dbReference type="GO" id="GO:0005737">
    <property type="term" value="C:cytoplasm"/>
    <property type="evidence" value="ECO:0007669"/>
    <property type="project" value="UniProtKB-ARBA"/>
</dbReference>
<dbReference type="PROSITE" id="PS50848">
    <property type="entry name" value="START"/>
    <property type="match status" value="1"/>
</dbReference>
<dbReference type="OrthoDB" id="1295045at2759"/>
<accession>A0A2V0NYY3</accession>
<name>A0A2V0NYY3_9CHLO</name>
<feature type="domain" description="START" evidence="3">
    <location>
        <begin position="180"/>
        <end position="372"/>
    </location>
</feature>
<dbReference type="GO" id="GO:0008289">
    <property type="term" value="F:lipid binding"/>
    <property type="evidence" value="ECO:0007669"/>
    <property type="project" value="InterPro"/>
</dbReference>
<dbReference type="Proteomes" id="UP000247498">
    <property type="component" value="Unassembled WGS sequence"/>
</dbReference>
<sequence>MAAKAAALSSWAPCQDALFAAAYELLPVWGLFLAGVIVGQLLPRTRFGRWANANGPARASSLGGLLARWSQFVLAFHLFIVLREIWHAVCRPGTLRGLLRATVQWACGRGWSFAWPASVHLDSESEAPLDGDVAERDSECPRRAPPGPRPLAPLPPPTPPLAFFESRAILDTPLDGASPWELMFDKDVPGFVRYRAWRRTLPCGKTEYKSVTVAPDMAPQEFMDMNLDDAFRRNWDGMVIHHEVLEHGDFSERQQVVRWIRRFPFAFLSDREYCIARRLFRGDDGSLTACTKAITHPREHHNSSVVRMDVFWSSWRSRLVECPWGSGRPATETTLLHHEQFKIPERLARFAVAHGMWGFVRKLSATIPQYVEGRRRRGVPPHEEDPAAYGAGFAPNPPHPHGDAFCDVSVAGGGASSSGGSECGGGGGGYKPRRRLPAAAAVVLLGSVALAVGAARSSSDGGAGRGEALRQGPQQRRGAVPRRERAAAMLRA</sequence>
<evidence type="ECO:0000256" key="2">
    <source>
        <dbReference type="SAM" id="Phobius"/>
    </source>
</evidence>
<gene>
    <name evidence="4" type="ORF">Rsub_05143</name>
</gene>
<evidence type="ECO:0000313" key="4">
    <source>
        <dbReference type="EMBL" id="GBF92529.1"/>
    </source>
</evidence>
<protein>
    <recommendedName>
        <fullName evidence="3">START domain-containing protein</fullName>
    </recommendedName>
</protein>
<dbReference type="InParanoid" id="A0A2V0NYY3"/>